<keyword evidence="2" id="KW-1003">Cell membrane</keyword>
<proteinExistence type="predicted"/>
<dbReference type="RefSeq" id="WP_259478680.1">
    <property type="nucleotide sequence ID" value="NZ_BAAAQY010000003.1"/>
</dbReference>
<evidence type="ECO:0000256" key="4">
    <source>
        <dbReference type="ARBA" id="ARBA00022989"/>
    </source>
</evidence>
<gene>
    <name evidence="7" type="ORF">GCM10009851_11730</name>
</gene>
<keyword evidence="5 6" id="KW-0472">Membrane</keyword>
<evidence type="ECO:0000256" key="5">
    <source>
        <dbReference type="ARBA" id="ARBA00023136"/>
    </source>
</evidence>
<feature type="transmembrane region" description="Helical" evidence="6">
    <location>
        <begin position="132"/>
        <end position="150"/>
    </location>
</feature>
<feature type="transmembrane region" description="Helical" evidence="6">
    <location>
        <begin position="156"/>
        <end position="177"/>
    </location>
</feature>
<dbReference type="PANTHER" id="PTHR47089:SF1">
    <property type="entry name" value="GUANOSINE ABC TRANSPORTER PERMEASE PROTEIN NUPP"/>
    <property type="match status" value="1"/>
</dbReference>
<evidence type="ECO:0000313" key="8">
    <source>
        <dbReference type="Proteomes" id="UP001500929"/>
    </source>
</evidence>
<dbReference type="InterPro" id="IPR001851">
    <property type="entry name" value="ABC_transp_permease"/>
</dbReference>
<protein>
    <recommendedName>
        <fullName evidence="9">ABC transporter permease</fullName>
    </recommendedName>
</protein>
<evidence type="ECO:0000256" key="3">
    <source>
        <dbReference type="ARBA" id="ARBA00022692"/>
    </source>
</evidence>
<accession>A0ABN3DFS3</accession>
<dbReference type="EMBL" id="BAAAQY010000003">
    <property type="protein sequence ID" value="GAA2228876.1"/>
    <property type="molecule type" value="Genomic_DNA"/>
</dbReference>
<dbReference type="CDD" id="cd06580">
    <property type="entry name" value="TM_PBP1_transp_TpRbsC_like"/>
    <property type="match status" value="1"/>
</dbReference>
<evidence type="ECO:0000256" key="1">
    <source>
        <dbReference type="ARBA" id="ARBA00004651"/>
    </source>
</evidence>
<keyword evidence="8" id="KW-1185">Reference proteome</keyword>
<feature type="transmembrane region" description="Helical" evidence="6">
    <location>
        <begin position="238"/>
        <end position="256"/>
    </location>
</feature>
<reference evidence="7 8" key="1">
    <citation type="journal article" date="2019" name="Int. J. Syst. Evol. Microbiol.">
        <title>The Global Catalogue of Microorganisms (GCM) 10K type strain sequencing project: providing services to taxonomists for standard genome sequencing and annotation.</title>
        <authorList>
            <consortium name="The Broad Institute Genomics Platform"/>
            <consortium name="The Broad Institute Genome Sequencing Center for Infectious Disease"/>
            <person name="Wu L."/>
            <person name="Ma J."/>
        </authorList>
    </citation>
    <scope>NUCLEOTIDE SEQUENCE [LARGE SCALE GENOMIC DNA]</scope>
    <source>
        <strain evidence="7 8">JCM 16117</strain>
    </source>
</reference>
<dbReference type="Pfam" id="PF02653">
    <property type="entry name" value="BPD_transp_2"/>
    <property type="match status" value="1"/>
</dbReference>
<dbReference type="Proteomes" id="UP001500929">
    <property type="component" value="Unassembled WGS sequence"/>
</dbReference>
<evidence type="ECO:0000256" key="6">
    <source>
        <dbReference type="SAM" id="Phobius"/>
    </source>
</evidence>
<keyword evidence="4 6" id="KW-1133">Transmembrane helix</keyword>
<keyword evidence="3 6" id="KW-0812">Transmembrane</keyword>
<evidence type="ECO:0008006" key="9">
    <source>
        <dbReference type="Google" id="ProtNLM"/>
    </source>
</evidence>
<name>A0ABN3DFS3_9MICO</name>
<feature type="transmembrane region" description="Helical" evidence="6">
    <location>
        <begin position="26"/>
        <end position="46"/>
    </location>
</feature>
<comment type="caution">
    <text evidence="7">The sequence shown here is derived from an EMBL/GenBank/DDBJ whole genome shotgun (WGS) entry which is preliminary data.</text>
</comment>
<feature type="transmembrane region" description="Helical" evidence="6">
    <location>
        <begin position="365"/>
        <end position="387"/>
    </location>
</feature>
<feature type="transmembrane region" description="Helical" evidence="6">
    <location>
        <begin position="106"/>
        <end position="125"/>
    </location>
</feature>
<evidence type="ECO:0000256" key="2">
    <source>
        <dbReference type="ARBA" id="ARBA00022475"/>
    </source>
</evidence>
<organism evidence="7 8">
    <name type="scientific">Herbiconiux moechotypicola</name>
    <dbReference type="NCBI Taxonomy" id="637393"/>
    <lineage>
        <taxon>Bacteria</taxon>
        <taxon>Bacillati</taxon>
        <taxon>Actinomycetota</taxon>
        <taxon>Actinomycetes</taxon>
        <taxon>Micrococcales</taxon>
        <taxon>Microbacteriaceae</taxon>
        <taxon>Herbiconiux</taxon>
    </lineage>
</organism>
<evidence type="ECO:0000313" key="7">
    <source>
        <dbReference type="EMBL" id="GAA2228876.1"/>
    </source>
</evidence>
<comment type="subcellular location">
    <subcellularLocation>
        <location evidence="1">Cell membrane</location>
        <topology evidence="1">Multi-pass membrane protein</topology>
    </subcellularLocation>
</comment>
<sequence>MTTRTTAGRLGRWADALLRAFTDRSVVVTVLAVVLAMALGTVLMVLTDADAMASLAYVFGRPGDFFAAAGQTIGSAYAAMFTGAVVDPTAPDAAGFFRPLTETLAWATPLAIAGLGLSISFRAGLFNVGAQGQIIMAAVASSMVGFMLHLPPGIHLVLTLLAGVAAGAIWGGIVGLLKAKTGAHEVILTIMFNQIAYLVLAYLLTLPAFQRPGTNAPMSPALDASASLGPLFGAGTRTTAGIVVAIGMTVLVWWTFQRSTIGFQLAAVGSNPFAARTAGMRPAVVWTMGMALSGAVIGLAGSIHLAGDEHFLKLGIAGSIGSDAIMVALLGRSHPVGVLVGALFFGALRAGGVNMQAYTGLSIDIVLVIQALIVLFLCAPALITKIFGLRRSERRAITPLQKVELSR</sequence>
<feature type="transmembrane region" description="Helical" evidence="6">
    <location>
        <begin position="283"/>
        <end position="305"/>
    </location>
</feature>
<feature type="transmembrane region" description="Helical" evidence="6">
    <location>
        <begin position="186"/>
        <end position="209"/>
    </location>
</feature>
<dbReference type="PANTHER" id="PTHR47089">
    <property type="entry name" value="ABC TRANSPORTER, PERMEASE PROTEIN"/>
    <property type="match status" value="1"/>
</dbReference>